<dbReference type="Pfam" id="PF14559">
    <property type="entry name" value="TPR_19"/>
    <property type="match status" value="1"/>
</dbReference>
<dbReference type="PANTHER" id="PTHR12788">
    <property type="entry name" value="PROTEIN-TYROSINE SULFOTRANSFERASE 2"/>
    <property type="match status" value="1"/>
</dbReference>
<evidence type="ECO:0000256" key="1">
    <source>
        <dbReference type="ARBA" id="ARBA00022679"/>
    </source>
</evidence>
<accession>A0A382AFR6</accession>
<reference evidence="2" key="1">
    <citation type="submission" date="2018-05" db="EMBL/GenBank/DDBJ databases">
        <authorList>
            <person name="Lanie J.A."/>
            <person name="Ng W.-L."/>
            <person name="Kazmierczak K.M."/>
            <person name="Andrzejewski T.M."/>
            <person name="Davidsen T.M."/>
            <person name="Wayne K.J."/>
            <person name="Tettelin H."/>
            <person name="Glass J.I."/>
            <person name="Rusch D."/>
            <person name="Podicherti R."/>
            <person name="Tsui H.-C.T."/>
            <person name="Winkler M.E."/>
        </authorList>
    </citation>
    <scope>NUCLEOTIDE SEQUENCE</scope>
</reference>
<proteinExistence type="predicted"/>
<dbReference type="PANTHER" id="PTHR12788:SF10">
    <property type="entry name" value="PROTEIN-TYROSINE SULFOTRANSFERASE"/>
    <property type="match status" value="1"/>
</dbReference>
<protein>
    <submittedName>
        <fullName evidence="2">Uncharacterized protein</fullName>
    </submittedName>
</protein>
<dbReference type="GO" id="GO:0005794">
    <property type="term" value="C:Golgi apparatus"/>
    <property type="evidence" value="ECO:0007669"/>
    <property type="project" value="TreeGrafter"/>
</dbReference>
<dbReference type="AlphaFoldDB" id="A0A382AFR6"/>
<dbReference type="GO" id="GO:0008476">
    <property type="term" value="F:protein-tyrosine sulfotransferase activity"/>
    <property type="evidence" value="ECO:0007669"/>
    <property type="project" value="InterPro"/>
</dbReference>
<dbReference type="SUPFAM" id="SSF48452">
    <property type="entry name" value="TPR-like"/>
    <property type="match status" value="1"/>
</dbReference>
<dbReference type="InterPro" id="IPR026634">
    <property type="entry name" value="TPST-like"/>
</dbReference>
<organism evidence="2">
    <name type="scientific">marine metagenome</name>
    <dbReference type="NCBI Taxonomy" id="408172"/>
    <lineage>
        <taxon>unclassified sequences</taxon>
        <taxon>metagenomes</taxon>
        <taxon>ecological metagenomes</taxon>
    </lineage>
</organism>
<dbReference type="SUPFAM" id="SSF52540">
    <property type="entry name" value="P-loop containing nucleoside triphosphate hydrolases"/>
    <property type="match status" value="1"/>
</dbReference>
<dbReference type="InterPro" id="IPR011990">
    <property type="entry name" value="TPR-like_helical_dom_sf"/>
</dbReference>
<dbReference type="SMART" id="SM00028">
    <property type="entry name" value="TPR"/>
    <property type="match status" value="5"/>
</dbReference>
<dbReference type="EMBL" id="UINC01025018">
    <property type="protein sequence ID" value="SVA99827.1"/>
    <property type="molecule type" value="Genomic_DNA"/>
</dbReference>
<dbReference type="Gene3D" id="3.40.50.300">
    <property type="entry name" value="P-loop containing nucleotide triphosphate hydrolases"/>
    <property type="match status" value="1"/>
</dbReference>
<name>A0A382AFR6_9ZZZZ</name>
<feature type="non-terminal residue" evidence="2">
    <location>
        <position position="438"/>
    </location>
</feature>
<evidence type="ECO:0000313" key="2">
    <source>
        <dbReference type="EMBL" id="SVA99827.1"/>
    </source>
</evidence>
<sequence length="438" mass="49164">MTLGQIAQHKGDLRDALIMYRKATEADPKQIEPWLLLSGALIERGEPEAADTALAMALSLNTEHIEARKLLAHLYMGNDRIAAAAEIYESLLSERADDRGILEGLGNAFRMMGRRESAIEAYRNWAALYPEDGNAWWSLANLKNYTFSNDELQQMRDHLALAAGTESQMHFALGQASEDRGEFRISFQHYLQANRLARRLETFMISEHEALIDRLVTFDWTSEPDDGAFSAVPIFIVGMPRSGTTLIEQILASHSAVEGRGELSVLGDLVAELEQPGESYPSIVSKLDTLALRELGQRYLAGVGVSSGVFVDKMPNNFLLVGLIKLILPQAKIVHARRHPVANCFSCFKQRFGRGQSYSYDLSELSQYYLQYRRLMDVWQSRYPGTIHNVEYETLVHGPDEVIKGLLDFCGLSFEQPCLDFHATSRVINSASSEQVRE</sequence>
<dbReference type="Gene3D" id="1.25.40.10">
    <property type="entry name" value="Tetratricopeptide repeat domain"/>
    <property type="match status" value="1"/>
</dbReference>
<gene>
    <name evidence="2" type="ORF">METZ01_LOCUS152681</name>
</gene>
<dbReference type="InterPro" id="IPR027417">
    <property type="entry name" value="P-loop_NTPase"/>
</dbReference>
<dbReference type="Pfam" id="PF13469">
    <property type="entry name" value="Sulfotransfer_3"/>
    <property type="match status" value="1"/>
</dbReference>
<dbReference type="InterPro" id="IPR019734">
    <property type="entry name" value="TPR_rpt"/>
</dbReference>
<keyword evidence="1" id="KW-0808">Transferase</keyword>